<dbReference type="RefSeq" id="WP_020485760.1">
    <property type="nucleotide sequence ID" value="NZ_LUUH01000075.1"/>
</dbReference>
<comment type="caution">
    <text evidence="2">The sequence shown here is derived from an EMBL/GenBank/DDBJ whole genome shotgun (WGS) entry which is preliminary data.</text>
</comment>
<evidence type="ECO:0000256" key="1">
    <source>
        <dbReference type="SAM" id="Coils"/>
    </source>
</evidence>
<keyword evidence="1" id="KW-0175">Coiled coil</keyword>
<dbReference type="EMBL" id="LUUH01000075">
    <property type="protein sequence ID" value="OAI00805.1"/>
    <property type="molecule type" value="Genomic_DNA"/>
</dbReference>
<evidence type="ECO:0000313" key="2">
    <source>
        <dbReference type="EMBL" id="OAI00805.1"/>
    </source>
</evidence>
<sequence length="599" mass="66519">MNDVFSKIKSGDLYSLLASCSNEDLAPLVSYITDKLSNYLVTDDIYKRHSPDHTKYTKLIASEIRLYGGNSVSNIARGGVGPDYDEVLFDVCQKIGIPSTKGRILDNESNLLRICLPYGWEALSPVNQQAAVKKARDTYATTGGIVTTGVGTATIFATAIRTIAVPVGVGLIAKGVADPAFEVTIPCVLHIAYLRWKVLNYIENHRKKTLQIANVSASTNSQLVVNRDSPLIIGEDADKPVLTFALAKISKHSPVNWQPVSESDGTGISSFNPLLQAVPSMVTKMHIATTQYVEVNIRLDSLTPVKNSTDELRGYVIGSNGRITEQAKLLSPENLEKIVNAGALFQVASVIVAQKHLADISQKLTEIKKTVDDIHKHQKDKRETDITGAVDYFKQIAPSILAGELRDSYEHQIEKYEGELLSIRNHLLKDIKNQNHEIENLKDGHIFGTEGMKALIKKHQNELFNLYQQLFLCIRARACGWQLLLAFPRTEEIAKSRKQNIDESLAVLNVDGELVKQTIAEMDKKIRSLSAITNTAQTLNERKLDLLKWQDKLIEEITYTRSEIDANIRSVESLVQDKHGATKFLLKVEGDKIVARSPL</sequence>
<evidence type="ECO:0000313" key="3">
    <source>
        <dbReference type="Proteomes" id="UP000077763"/>
    </source>
</evidence>
<feature type="coiled-coil region" evidence="1">
    <location>
        <begin position="406"/>
        <end position="444"/>
    </location>
</feature>
<dbReference type="Proteomes" id="UP000077763">
    <property type="component" value="Unassembled WGS sequence"/>
</dbReference>
<name>A0A177M611_METMH</name>
<protein>
    <submittedName>
        <fullName evidence="2">Uncharacterized protein</fullName>
    </submittedName>
</protein>
<gene>
    <name evidence="2" type="ORF">A1353_19245</name>
</gene>
<organism evidence="2 3">
    <name type="scientific">Methylomonas methanica</name>
    <dbReference type="NCBI Taxonomy" id="421"/>
    <lineage>
        <taxon>Bacteria</taxon>
        <taxon>Pseudomonadati</taxon>
        <taxon>Pseudomonadota</taxon>
        <taxon>Gammaproteobacteria</taxon>
        <taxon>Methylococcales</taxon>
        <taxon>Methylococcaceae</taxon>
        <taxon>Methylomonas</taxon>
    </lineage>
</organism>
<proteinExistence type="predicted"/>
<reference evidence="2 3" key="1">
    <citation type="submission" date="2016-03" db="EMBL/GenBank/DDBJ databases">
        <authorList>
            <person name="Ploux O."/>
        </authorList>
    </citation>
    <scope>NUCLEOTIDE SEQUENCE [LARGE SCALE GENOMIC DNA]</scope>
    <source>
        <strain evidence="2 3">R-45371</strain>
    </source>
</reference>
<accession>A0A177M611</accession>
<dbReference type="AlphaFoldDB" id="A0A177M611"/>